<gene>
    <name evidence="9" type="ORF">V1264_017070</name>
</gene>
<evidence type="ECO:0000259" key="8">
    <source>
        <dbReference type="PROSITE" id="PS51233"/>
    </source>
</evidence>
<dbReference type="EMBL" id="JBAMIC010000007">
    <property type="protein sequence ID" value="KAK7105729.1"/>
    <property type="molecule type" value="Genomic_DNA"/>
</dbReference>
<dbReference type="PROSITE" id="PS51233">
    <property type="entry name" value="VWFD"/>
    <property type="match status" value="1"/>
</dbReference>
<keyword evidence="3 5" id="KW-1015">Disulfide bond</keyword>
<dbReference type="Gene3D" id="2.20.80.10">
    <property type="entry name" value="Lipovitellin-phosvitin complex, chain A, domain 4"/>
    <property type="match status" value="1"/>
</dbReference>
<accession>A0AAN9BIU1</accession>
<comment type="caution">
    <text evidence="5">Lacks conserved residue(s) required for the propagation of feature annotation.</text>
</comment>
<dbReference type="InterPro" id="IPR015816">
    <property type="entry name" value="Vitellinogen_b-sht_N"/>
</dbReference>
<evidence type="ECO:0000256" key="4">
    <source>
        <dbReference type="ARBA" id="ARBA00023180"/>
    </source>
</evidence>
<evidence type="ECO:0000313" key="10">
    <source>
        <dbReference type="Proteomes" id="UP001374579"/>
    </source>
</evidence>
<dbReference type="InterPro" id="IPR015255">
    <property type="entry name" value="Vitellinogen_open_b-sht"/>
</dbReference>
<feature type="disulfide bond" evidence="5">
    <location>
        <begin position="188"/>
        <end position="214"/>
    </location>
</feature>
<dbReference type="PANTHER" id="PTHR23345:SF15">
    <property type="entry name" value="VITELLOGENIN 1-RELATED"/>
    <property type="match status" value="1"/>
</dbReference>
<dbReference type="SUPFAM" id="SSF48431">
    <property type="entry name" value="Lipovitellin-phosvitin complex, superhelical domain"/>
    <property type="match status" value="1"/>
</dbReference>
<dbReference type="Pfam" id="PF09172">
    <property type="entry name" value="Vit_open_b-sht"/>
    <property type="match status" value="1"/>
</dbReference>
<dbReference type="InterPro" id="IPR011030">
    <property type="entry name" value="Lipovitellin_superhlx_dom"/>
</dbReference>
<dbReference type="InterPro" id="IPR050733">
    <property type="entry name" value="Vitellogenin/Apolipophorin"/>
</dbReference>
<dbReference type="Pfam" id="PF01347">
    <property type="entry name" value="Vitellogenin_N"/>
    <property type="match status" value="1"/>
</dbReference>
<feature type="chain" id="PRO_5042943932" description="Vitellogenin" evidence="6">
    <location>
        <begin position="16"/>
        <end position="2467"/>
    </location>
</feature>
<dbReference type="GO" id="GO:0005319">
    <property type="term" value="F:lipid transporter activity"/>
    <property type="evidence" value="ECO:0007669"/>
    <property type="project" value="InterPro"/>
</dbReference>
<dbReference type="SUPFAM" id="SSF56968">
    <property type="entry name" value="Lipovitellin-phosvitin complex, beta-sheet shell regions"/>
    <property type="match status" value="2"/>
</dbReference>
<feature type="signal peptide" evidence="6">
    <location>
        <begin position="1"/>
        <end position="15"/>
    </location>
</feature>
<dbReference type="PROSITE" id="PS51211">
    <property type="entry name" value="VITELLOGENIN"/>
    <property type="match status" value="1"/>
</dbReference>
<dbReference type="SMART" id="SM00216">
    <property type="entry name" value="VWD"/>
    <property type="match status" value="1"/>
</dbReference>
<dbReference type="Pfam" id="PF00094">
    <property type="entry name" value="VWD"/>
    <property type="match status" value="1"/>
</dbReference>
<organism evidence="9 10">
    <name type="scientific">Littorina saxatilis</name>
    <dbReference type="NCBI Taxonomy" id="31220"/>
    <lineage>
        <taxon>Eukaryota</taxon>
        <taxon>Metazoa</taxon>
        <taxon>Spiralia</taxon>
        <taxon>Lophotrochozoa</taxon>
        <taxon>Mollusca</taxon>
        <taxon>Gastropoda</taxon>
        <taxon>Caenogastropoda</taxon>
        <taxon>Littorinimorpha</taxon>
        <taxon>Littorinoidea</taxon>
        <taxon>Littorinidae</taxon>
        <taxon>Littorina</taxon>
    </lineage>
</organism>
<evidence type="ECO:0000313" key="9">
    <source>
        <dbReference type="EMBL" id="KAK7105729.1"/>
    </source>
</evidence>
<dbReference type="InterPro" id="IPR015819">
    <property type="entry name" value="Lipid_transp_b-sht_shell"/>
</dbReference>
<name>A0AAN9BIU1_9CAEN</name>
<evidence type="ECO:0000256" key="5">
    <source>
        <dbReference type="PROSITE-ProRule" id="PRU00557"/>
    </source>
</evidence>
<sequence length="2467" mass="277847">MKSFLLAIFVGLALASVDEDSFRRNRHYIYRYEAQLVTGAPQSSKLWSGLRLTANLNLYFLTDKRVTAILTEVNVQKIDRFVQNRSPSFFMMDEEQLLEGVQGDVNSVMIRQLELPFGFTWNKGSVEGVAFERNEPLWSSNIKRGVIGIFQVNLDRKLSLDPLPDSSVQFDPIMPSYTVWESTTFGYCRTTYTPKPEPIPNGFYLTKVRDYASCVKTSPMSLVFNNANKEEGTSTTKHLDMQGAVTYAIKGDKSNFIIWTAVGESKVVFTPYSYKQGNVQTSINQTVYLLTAKDIQNPRPPAVVARKDENCTLAMVMPINWVEDRKPYVIGFHSEMKRPISPWGIKKLDQLLTWVANATSAYPCKEAMMTMQTLMELIRQSKPAVLEDLMDRVISYRNMPANPLGPVKFKVYWDLLTTAGTTGCASVLLEKCLQDDGALNRQCISAVVGVGMYTPPSEVIISKLIMLLKKLKTVEWQAKSHGQDPKVKEIVMVTALSLGSIVGRAEEMVKHITRKADLDLKAMQVILDQNSAQDRLPELQNCQKVAQNNIKELYNRHHAIVNNFTQEIKKNFLEEDLDFNIILALKAFHNARVPATIPIIRHYLTKVQYNTVVRITAAQAFEKFVGEESVRGEVLNLLEMILKNPSDATAVRIQAFRTMLCLQAPVHTLIRVAQSLRFEKERQLTTYVFSMFQHIANVTAFEPYREAAHLFRSAMLFAAPLADAGVQDSYFNLAQLRLAPGASILNTLNYINTPRGVTVADASSIVNLFGTNNGFMKVQFISNGLERVIKKMFGSKGFFTERNSVFDLLRRTKRAADAKEMINDIFRKLAIKTREMPKVKAFFNIQMFNNDVRTYELTTFLQNIVNLNIVEANFPEATLRGGLGFNYKTSGIMSQFFTELPTEAGFPVSLQMGVTYFSKAVGSLNAAVDTSVYKDTRAYMPPRMIKAGLYINPQFSMAVMGKMAVDGYLLQTGSQFYSTVEYKSPFSINATFDLKHSHLALKISPPVNSQEPVLKFEIEPSVFCRVMPNNVSLNQLPINRRPVFFSMQPILVSNGAKVQNMDWSWSSKLLGYNIRVAGQPIMHAATQSIAAPLMGKGHWAIYVTPGPKQPPCIRADIRYFSKPRFVSRNSPKQGACDSWWTAFGFLCFGTDEESGVEIASNSAKPLPMAPPYSDFPNLYQHITFDSVKQKIEKRMGHAIHLLTSSSQWAFIATLNSSSPGLIRGASVQGLLQAWREGQFHESFITLTRTPLPGYDSQPWQMNMKASSLFPAKQFSLTDLLDPSYQSQANAELFSQMKAREHSVVNKYFQHHLITKISQDAMRRMPYLDPRLMLDRIMPEMILEAQDGCAHKLRTILQRLMPMCQQLTELKEEAKDAFKITRSQQLLLELGQQIPRIQASLMKLMKKIREKPTTPQVTVTATGYAVLKLSQAVFNMREIMQRATRLHLVAQPTAFYRIREVIERQQLAVYKLALIVLAPPKASDPMMNPQAASAGGDAAESFTGYAWSSRIHRYHPETAMEGLIAPSIKNPQAITPDVSVLIASLKRMTWKQLEGIHEFWQAVVNSRPISKEWVKAFLVNTARNVSQVNLHLQVPDVKENTVVAELLIQATLQHQIFVEMIHVIRYRNNTWAEPAYNLSNMERYALKVQTKQLMEWAYVLHSQHKLNTICGSQLPDATATKAMKNLQQHDRKLVALQQSHVNVPDIITPWTSDARSLRHAAWTTLSQALQECRTIRDALMATPKLHHPCLVAKLVETTVTLQQKIDSMKRILPAMGFQGQLAAKYQVLADQTMSFLLSLTPVFDKYVTFAPKNQPTLFPKGNVLISQGFLEVTMIRHQQNRINKQIRKFLFKDGSPSFDVVKRILENTAEKASTLKEKLEAEAPRVQNSMKTTTVLTAYSLLAQFTQALEEQVGIYDIIQQQLNLHAAQPGLPNMQAQIQQGKQKMGQLIKQSSSWTLPNANGPLPNANGPLPSIPGMDNADNMDYSYGWTEDQQAQPSQATPAADDMSMDAMRPIPVTFSDVPDMAGKMPRSPSPSQVVIMANITYTGQNYVGIQILGRKSVKQLLWETTQFFPQSRDSCVARAMKEKLAGRERLEICSRQTVSRINSFQHVHLQIDTNTNSMPGVQKFLNKIEHTYYSKSAVTKPQPFIHQGSVQAILELSHSMDSADTYLMTDKETLELQSIPLCWHVKAWNPLQNVAPVPRWAMMEYSNGRLPATCKVDRNNVRTSDGAVYRLPRLALKQSTAGCKTLLAMDCSVDKTFAISIKQNATTPAQALEILAEQHQVEIIPDFISDRVMVDGKQQIVKHGHPIVMYKTIAYGREAVALIISRRRGGFIHVEYPLVGLDILFDFSDISVDVSNVYKKQMCGLCGNYDGQKTLEMEGPQRQIFQAANDFFRSYIIPSNQCRVRGSPMQRGQTLPEQASGYQPLQRPYTLAGAAITPNAPEQMRAAAESHDFVEEEDAGIF</sequence>
<dbReference type="SMART" id="SM01169">
    <property type="entry name" value="DUF1943"/>
    <property type="match status" value="1"/>
</dbReference>
<feature type="domain" description="VWFD" evidence="8">
    <location>
        <begin position="2217"/>
        <end position="2408"/>
    </location>
</feature>
<evidence type="ECO:0000256" key="1">
    <source>
        <dbReference type="ARBA" id="ARBA00022729"/>
    </source>
</evidence>
<comment type="caution">
    <text evidence="9">The sequence shown here is derived from an EMBL/GenBank/DDBJ whole genome shotgun (WGS) entry which is preliminary data.</text>
</comment>
<evidence type="ECO:0008006" key="11">
    <source>
        <dbReference type="Google" id="ProtNLM"/>
    </source>
</evidence>
<reference evidence="9 10" key="1">
    <citation type="submission" date="2024-02" db="EMBL/GenBank/DDBJ databases">
        <title>Chromosome-scale genome assembly of the rough periwinkle Littorina saxatilis.</title>
        <authorList>
            <person name="De Jode A."/>
            <person name="Faria R."/>
            <person name="Formenti G."/>
            <person name="Sims Y."/>
            <person name="Smith T.P."/>
            <person name="Tracey A."/>
            <person name="Wood J.M.D."/>
            <person name="Zagrodzka Z.B."/>
            <person name="Johannesson K."/>
            <person name="Butlin R.K."/>
            <person name="Leder E.H."/>
        </authorList>
    </citation>
    <scope>NUCLEOTIDE SEQUENCE [LARGE SCALE GENOMIC DNA]</scope>
    <source>
        <strain evidence="9">Snail1</strain>
        <tissue evidence="9">Muscle</tissue>
    </source>
</reference>
<evidence type="ECO:0000256" key="6">
    <source>
        <dbReference type="SAM" id="SignalP"/>
    </source>
</evidence>
<evidence type="ECO:0000256" key="3">
    <source>
        <dbReference type="ARBA" id="ARBA00023157"/>
    </source>
</evidence>
<dbReference type="InterPro" id="IPR001846">
    <property type="entry name" value="VWF_type-D"/>
</dbReference>
<dbReference type="PANTHER" id="PTHR23345">
    <property type="entry name" value="VITELLOGENIN-RELATED"/>
    <property type="match status" value="1"/>
</dbReference>
<dbReference type="InterPro" id="IPR001747">
    <property type="entry name" value="Vitellogenin_N"/>
</dbReference>
<feature type="domain" description="Vitellogenin" evidence="7">
    <location>
        <begin position="22"/>
        <end position="762"/>
    </location>
</feature>
<dbReference type="Gene3D" id="2.30.230.10">
    <property type="entry name" value="Lipovitellin, beta-sheet shell regions, chain A"/>
    <property type="match status" value="1"/>
</dbReference>
<protein>
    <recommendedName>
        <fullName evidence="11">Vitellogenin</fullName>
    </recommendedName>
</protein>
<keyword evidence="10" id="KW-1185">Reference proteome</keyword>
<dbReference type="GO" id="GO:0045735">
    <property type="term" value="F:nutrient reservoir activity"/>
    <property type="evidence" value="ECO:0007669"/>
    <property type="project" value="UniProtKB-KW"/>
</dbReference>
<evidence type="ECO:0000259" key="7">
    <source>
        <dbReference type="PROSITE" id="PS51211"/>
    </source>
</evidence>
<keyword evidence="2" id="KW-0758">Storage protein</keyword>
<keyword evidence="4" id="KW-0325">Glycoprotein</keyword>
<evidence type="ECO:0000256" key="2">
    <source>
        <dbReference type="ARBA" id="ARBA00022761"/>
    </source>
</evidence>
<keyword evidence="1 6" id="KW-0732">Signal</keyword>
<dbReference type="SMART" id="SM00638">
    <property type="entry name" value="LPD_N"/>
    <property type="match status" value="1"/>
</dbReference>
<dbReference type="Gene3D" id="1.25.10.20">
    <property type="entry name" value="Vitellinogen, superhelical"/>
    <property type="match status" value="1"/>
</dbReference>
<proteinExistence type="predicted"/>
<dbReference type="Proteomes" id="UP001374579">
    <property type="component" value="Unassembled WGS sequence"/>
</dbReference>